<protein>
    <submittedName>
        <fullName evidence="1">cDNA FLJ45974 fis, clone PLACE7018452</fullName>
    </submittedName>
</protein>
<dbReference type="PeptideAtlas" id="Q6ZRY6"/>
<evidence type="ECO:0000313" key="1">
    <source>
        <dbReference type="EMBL" id="BAC87170.1"/>
    </source>
</evidence>
<dbReference type="PROSITE" id="PS51257">
    <property type="entry name" value="PROKAR_LIPOPROTEIN"/>
    <property type="match status" value="1"/>
</dbReference>
<dbReference type="EMBL" id="AK127870">
    <property type="protein sequence ID" value="BAC87170.1"/>
    <property type="molecule type" value="mRNA"/>
</dbReference>
<organism evidence="1">
    <name type="scientific">Homo sapiens</name>
    <name type="common">Human</name>
    <dbReference type="NCBI Taxonomy" id="9606"/>
    <lineage>
        <taxon>Eukaryota</taxon>
        <taxon>Metazoa</taxon>
        <taxon>Chordata</taxon>
        <taxon>Craniata</taxon>
        <taxon>Vertebrata</taxon>
        <taxon>Euteleostomi</taxon>
        <taxon>Mammalia</taxon>
        <taxon>Eutheria</taxon>
        <taxon>Euarchontoglires</taxon>
        <taxon>Primates</taxon>
        <taxon>Haplorrhini</taxon>
        <taxon>Catarrhini</taxon>
        <taxon>Hominidae</taxon>
        <taxon>Homo</taxon>
    </lineage>
</organism>
<dbReference type="AlphaFoldDB" id="Q6ZRY6"/>
<name>Q6ZRY6_HUMAN</name>
<sequence>MADEQRAGFSPCGSLSLTVLGGCFLSCCPWESDSRFFSLWPLGLSGLGGLTRSTRWASLVWGPGTWRSPAASVRPVLGVALKRQPVPQVSSLHTRLIACWFRPSAGFSLPLSNSHTAERAYGRDEAVHSKNILILRITSPPGITGVLKKCCDTSEHREIHGHFQIMEDSRRNFN</sequence>
<accession>Q6ZRY6</accession>
<reference evidence="1" key="1">
    <citation type="submission" date="2003-07" db="EMBL/GenBank/DDBJ databases">
        <title>NEDO human cDNA sequencing project.</title>
        <authorList>
            <person name="Tashiro H."/>
            <person name="Yamazaki M."/>
            <person name="Watanabe K."/>
            <person name="Kumagai A."/>
            <person name="Itakura S."/>
            <person name="Fukuzumi Y."/>
            <person name="Fujimori Y."/>
            <person name="Komiyama M."/>
            <person name="Sugiyama T."/>
            <person name="Irie R."/>
            <person name="Otsuki T."/>
            <person name="Sato H."/>
            <person name="Wakamatsu A."/>
            <person name="Ishii S."/>
            <person name="Yamamoto J."/>
            <person name="Isono Y."/>
            <person name="Kawai-Hio Y."/>
            <person name="Saito K."/>
            <person name="Nishikawa T."/>
            <person name="Kimura K."/>
            <person name="Yamashita H."/>
            <person name="Matsuo K."/>
            <person name="Nakamura Y."/>
            <person name="Sekine M."/>
            <person name="Kikuchi H."/>
            <person name="Kanda K."/>
            <person name="Wagatsuma M."/>
            <person name="Murakawa K."/>
            <person name="Kanehori K."/>
            <person name="Takahashi-Fujii A."/>
            <person name="Oshima A."/>
            <person name="Sugiyama A."/>
            <person name="Kawakami B."/>
            <person name="Suzuki Y."/>
            <person name="Sugano S."/>
            <person name="Nagahari K."/>
            <person name="Masuho Y."/>
            <person name="Nagai K."/>
            <person name="Isogai T."/>
        </authorList>
    </citation>
    <scope>NUCLEOTIDE SEQUENCE</scope>
    <source>
        <tissue evidence="1">Placenta</tissue>
    </source>
</reference>
<proteinExistence type="evidence at transcript level"/>